<name>A0A6J5N2S2_9CAUD</name>
<evidence type="ECO:0000313" key="1">
    <source>
        <dbReference type="EMBL" id="CAB4136849.1"/>
    </source>
</evidence>
<reference evidence="2" key="1">
    <citation type="submission" date="2020-04" db="EMBL/GenBank/DDBJ databases">
        <authorList>
            <person name="Chiriac C."/>
            <person name="Salcher M."/>
            <person name="Ghai R."/>
            <person name="Kavagutti S V."/>
        </authorList>
    </citation>
    <scope>NUCLEOTIDE SEQUENCE</scope>
</reference>
<sequence>MEIQLFKPHSKQRECIDQIENTTAKYFIINCGRQFGKSMLSENLILKWSLENQNTIGFWVSPIYSQAKKVYDELCKALNNTGLIIATNRTELWIKFINGSTIHFKSGEKPDNLRGYTLDWLIIDEAAFVKDEIWQEVLRPATLVKGKKVIFISTPKGKNYFYNLYQRGMSSEYPDYVSLKYTSYDTPFISKEEIEDAKQTLPTDIFRQEILAEFIEDGGEVFKNYKQIQLEENWRKPSPEERYWAGIDLGRQNDYTVVTIINNYNQVCYMYRENKNNWANIVDNIVEILTRYNAKALIEVNSIGDVIYEQIYRRYKKIEPFTTSNKSKEEIINNLIVSINDQIITLPTKELFEPLDTELKVFTFEWNPQSRKVRYFSPSGFHDDTIMSLAIAIESKRSIVPKKFVVT</sequence>
<dbReference type="EMBL" id="LR797340">
    <property type="protein sequence ID" value="CAB4204107.1"/>
    <property type="molecule type" value="Genomic_DNA"/>
</dbReference>
<dbReference type="InterPro" id="IPR027417">
    <property type="entry name" value="P-loop_NTPase"/>
</dbReference>
<proteinExistence type="predicted"/>
<evidence type="ECO:0000313" key="2">
    <source>
        <dbReference type="EMBL" id="CAB4152251.1"/>
    </source>
</evidence>
<dbReference type="EMBL" id="LR796895">
    <property type="protein sequence ID" value="CAB4173080.1"/>
    <property type="molecule type" value="Genomic_DNA"/>
</dbReference>
<evidence type="ECO:0000313" key="4">
    <source>
        <dbReference type="EMBL" id="CAB4184597.1"/>
    </source>
</evidence>
<dbReference type="EMBL" id="LR798416">
    <property type="protein sequence ID" value="CAB5229967.1"/>
    <property type="molecule type" value="Genomic_DNA"/>
</dbReference>
<protein>
    <submittedName>
        <fullName evidence="2">XtmB Phage terminase large subunit</fullName>
    </submittedName>
</protein>
<accession>A0A6J5N2S2</accession>
<evidence type="ECO:0000313" key="7">
    <source>
        <dbReference type="EMBL" id="CAB5229967.1"/>
    </source>
</evidence>
<evidence type="ECO:0000313" key="3">
    <source>
        <dbReference type="EMBL" id="CAB4173080.1"/>
    </source>
</evidence>
<evidence type="ECO:0000313" key="5">
    <source>
        <dbReference type="EMBL" id="CAB4204107.1"/>
    </source>
</evidence>
<evidence type="ECO:0000313" key="6">
    <source>
        <dbReference type="EMBL" id="CAB4215446.1"/>
    </source>
</evidence>
<dbReference type="EMBL" id="LR796325">
    <property type="protein sequence ID" value="CAB4136849.1"/>
    <property type="molecule type" value="Genomic_DNA"/>
</dbReference>
<organism evidence="2">
    <name type="scientific">uncultured Caudovirales phage</name>
    <dbReference type="NCBI Taxonomy" id="2100421"/>
    <lineage>
        <taxon>Viruses</taxon>
        <taxon>Duplodnaviria</taxon>
        <taxon>Heunggongvirae</taxon>
        <taxon>Uroviricota</taxon>
        <taxon>Caudoviricetes</taxon>
        <taxon>Peduoviridae</taxon>
        <taxon>Maltschvirus</taxon>
        <taxon>Maltschvirus maltsch</taxon>
    </lineage>
</organism>
<dbReference type="EMBL" id="LR797070">
    <property type="protein sequence ID" value="CAB4184597.1"/>
    <property type="molecule type" value="Genomic_DNA"/>
</dbReference>
<dbReference type="EMBL" id="LR797427">
    <property type="protein sequence ID" value="CAB4215446.1"/>
    <property type="molecule type" value="Genomic_DNA"/>
</dbReference>
<dbReference type="Gene3D" id="3.40.50.300">
    <property type="entry name" value="P-loop containing nucleotide triphosphate hydrolases"/>
    <property type="match status" value="1"/>
</dbReference>
<dbReference type="Pfam" id="PF03237">
    <property type="entry name" value="Terminase_6N"/>
    <property type="match status" value="1"/>
</dbReference>
<dbReference type="Gene3D" id="3.30.420.240">
    <property type="match status" value="1"/>
</dbReference>
<gene>
    <name evidence="4" type="ORF">UFOVP1114_21</name>
    <name evidence="5" type="ORF">UFOVP1386_21</name>
    <name evidence="6" type="ORF">UFOVP1479_26</name>
    <name evidence="7" type="ORF">UFOVP1564_28</name>
    <name evidence="1" type="ORF">UFOVP310_28</name>
    <name evidence="2" type="ORF">UFOVP619_6</name>
    <name evidence="3" type="ORF">UFOVP947_29</name>
</gene>
<dbReference type="SUPFAM" id="SSF52540">
    <property type="entry name" value="P-loop containing nucleoside triphosphate hydrolases"/>
    <property type="match status" value="1"/>
</dbReference>
<dbReference type="EMBL" id="LR796589">
    <property type="protein sequence ID" value="CAB4152251.1"/>
    <property type="molecule type" value="Genomic_DNA"/>
</dbReference>